<dbReference type="AlphaFoldDB" id="A0A8J3T576"/>
<evidence type="ECO:0000313" key="9">
    <source>
        <dbReference type="EMBL" id="GII04651.1"/>
    </source>
</evidence>
<dbReference type="Pfam" id="PF00067">
    <property type="entry name" value="p450"/>
    <property type="match status" value="2"/>
</dbReference>
<keyword evidence="4 8" id="KW-0560">Oxidoreductase</keyword>
<feature type="binding site" description="axial binding residue" evidence="7">
    <location>
        <position position="348"/>
    </location>
    <ligand>
        <name>heme</name>
        <dbReference type="ChEBI" id="CHEBI:30413"/>
    </ligand>
    <ligandPart>
        <name>Fe</name>
        <dbReference type="ChEBI" id="CHEBI:18248"/>
    </ligandPart>
</feature>
<organism evidence="9 10">
    <name type="scientific">Planobispora takensis</name>
    <dbReference type="NCBI Taxonomy" id="1367882"/>
    <lineage>
        <taxon>Bacteria</taxon>
        <taxon>Bacillati</taxon>
        <taxon>Actinomycetota</taxon>
        <taxon>Actinomycetes</taxon>
        <taxon>Streptosporangiales</taxon>
        <taxon>Streptosporangiaceae</taxon>
        <taxon>Planobispora</taxon>
    </lineage>
</organism>
<dbReference type="GO" id="GO:0020037">
    <property type="term" value="F:heme binding"/>
    <property type="evidence" value="ECO:0007669"/>
    <property type="project" value="InterPro"/>
</dbReference>
<comment type="caution">
    <text evidence="9">The sequence shown here is derived from an EMBL/GenBank/DDBJ whole genome shotgun (WGS) entry which is preliminary data.</text>
</comment>
<keyword evidence="6 8" id="KW-0503">Monooxygenase</keyword>
<dbReference type="InterPro" id="IPR001128">
    <property type="entry name" value="Cyt_P450"/>
</dbReference>
<dbReference type="GO" id="GO:0016705">
    <property type="term" value="F:oxidoreductase activity, acting on paired donors, with incorporation or reduction of molecular oxygen"/>
    <property type="evidence" value="ECO:0007669"/>
    <property type="project" value="InterPro"/>
</dbReference>
<dbReference type="GO" id="GO:0004497">
    <property type="term" value="F:monooxygenase activity"/>
    <property type="evidence" value="ECO:0007669"/>
    <property type="project" value="UniProtKB-KW"/>
</dbReference>
<evidence type="ECO:0000256" key="7">
    <source>
        <dbReference type="PIRSR" id="PIRSR602401-1"/>
    </source>
</evidence>
<evidence type="ECO:0000256" key="3">
    <source>
        <dbReference type="ARBA" id="ARBA00022723"/>
    </source>
</evidence>
<dbReference type="SUPFAM" id="SSF48264">
    <property type="entry name" value="Cytochrome P450"/>
    <property type="match status" value="1"/>
</dbReference>
<evidence type="ECO:0000256" key="5">
    <source>
        <dbReference type="ARBA" id="ARBA00023004"/>
    </source>
</evidence>
<protein>
    <submittedName>
        <fullName evidence="9">Cytochrome P450</fullName>
    </submittedName>
</protein>
<dbReference type="FunFam" id="1.10.630.10:FF:000018">
    <property type="entry name" value="Cytochrome P450 monooxygenase"/>
    <property type="match status" value="1"/>
</dbReference>
<accession>A0A8J3T576</accession>
<dbReference type="PROSITE" id="PS00086">
    <property type="entry name" value="CYTOCHROME_P450"/>
    <property type="match status" value="1"/>
</dbReference>
<evidence type="ECO:0000256" key="2">
    <source>
        <dbReference type="ARBA" id="ARBA00022617"/>
    </source>
</evidence>
<comment type="similarity">
    <text evidence="1 8">Belongs to the cytochrome P450 family.</text>
</comment>
<dbReference type="InterPro" id="IPR017972">
    <property type="entry name" value="Cyt_P450_CS"/>
</dbReference>
<gene>
    <name evidence="9" type="ORF">Pta02_66590</name>
</gene>
<reference evidence="9" key="1">
    <citation type="submission" date="2021-01" db="EMBL/GenBank/DDBJ databases">
        <title>Whole genome shotgun sequence of Planobispora takensis NBRC 109077.</title>
        <authorList>
            <person name="Komaki H."/>
            <person name="Tamura T."/>
        </authorList>
    </citation>
    <scope>NUCLEOTIDE SEQUENCE</scope>
    <source>
        <strain evidence="9">NBRC 109077</strain>
    </source>
</reference>
<evidence type="ECO:0000313" key="10">
    <source>
        <dbReference type="Proteomes" id="UP000634476"/>
    </source>
</evidence>
<keyword evidence="5 7" id="KW-0408">Iron</keyword>
<dbReference type="PANTHER" id="PTHR46696:SF6">
    <property type="entry name" value="P450, PUTATIVE (EUROFUNG)-RELATED"/>
    <property type="match status" value="1"/>
</dbReference>
<dbReference type="PANTHER" id="PTHR46696">
    <property type="entry name" value="P450, PUTATIVE (EUROFUNG)-RELATED"/>
    <property type="match status" value="1"/>
</dbReference>
<evidence type="ECO:0000256" key="4">
    <source>
        <dbReference type="ARBA" id="ARBA00023002"/>
    </source>
</evidence>
<evidence type="ECO:0000256" key="6">
    <source>
        <dbReference type="ARBA" id="ARBA00023033"/>
    </source>
</evidence>
<dbReference type="RefSeq" id="WP_203878894.1">
    <property type="nucleotide sequence ID" value="NZ_BOOK01000053.1"/>
</dbReference>
<dbReference type="InterPro" id="IPR036396">
    <property type="entry name" value="Cyt_P450_sf"/>
</dbReference>
<name>A0A8J3T576_9ACTN</name>
<dbReference type="InterPro" id="IPR002401">
    <property type="entry name" value="Cyt_P450_E_grp-I"/>
</dbReference>
<proteinExistence type="inferred from homology"/>
<evidence type="ECO:0000256" key="8">
    <source>
        <dbReference type="RuleBase" id="RU000461"/>
    </source>
</evidence>
<dbReference type="Proteomes" id="UP000634476">
    <property type="component" value="Unassembled WGS sequence"/>
</dbReference>
<evidence type="ECO:0000256" key="1">
    <source>
        <dbReference type="ARBA" id="ARBA00010617"/>
    </source>
</evidence>
<sequence length="399" mass="44108">MTDLQVFPFPAGIRGEPPAEYARIRQEPALPRVRLSNGREALVVTRYHDVRLVLSDSRFSRSAFTSTPLFARTTESLALNTADAPEHGRRRGAVAHAFTARQVRRMRPMVERVVEEQIAEVAAGPRPVDLVDRFTVPFALRVMCRILGVPEEDVGRFKPWVDPMMSVGRFPADTVARCHQEMNGYFTALVEDVRAALDAGRTVPGLIAEMLTPRKEERRLSRAEVITMSAGILIAGYETTSNELAAAVYEMLRHPELVRRVRDRPDESGPVVEEILRYLCANGSGGVPHVATADVALPGGVVVPAGEVVVPIPDAANHDPGVFEEPGCLRGDRAENSHLTFGFGAHHCLGAELARLEMRLGLTAVFGAFPTLRLAVPEEELRWRTDMFVRGLWELPVTW</sequence>
<dbReference type="PRINTS" id="PR00463">
    <property type="entry name" value="EP450I"/>
</dbReference>
<keyword evidence="2 7" id="KW-0349">Heme</keyword>
<keyword evidence="10" id="KW-1185">Reference proteome</keyword>
<comment type="cofactor">
    <cofactor evidence="7">
        <name>heme</name>
        <dbReference type="ChEBI" id="CHEBI:30413"/>
    </cofactor>
</comment>
<dbReference type="Gene3D" id="1.10.630.10">
    <property type="entry name" value="Cytochrome P450"/>
    <property type="match status" value="1"/>
</dbReference>
<keyword evidence="3 7" id="KW-0479">Metal-binding</keyword>
<dbReference type="GO" id="GO:0005506">
    <property type="term" value="F:iron ion binding"/>
    <property type="evidence" value="ECO:0007669"/>
    <property type="project" value="InterPro"/>
</dbReference>
<dbReference type="PRINTS" id="PR00385">
    <property type="entry name" value="P450"/>
</dbReference>
<dbReference type="EMBL" id="BOOK01000053">
    <property type="protein sequence ID" value="GII04651.1"/>
    <property type="molecule type" value="Genomic_DNA"/>
</dbReference>